<sequence>MSIASTLRRRTAEPMAARQPNEIDLMRVSRSLEGRERYRYVTPTVLPVSDGYLVRSPCCSRNVDPDGGEIDVALLTWDERRGEWSLSRRDHAAECWVEDGRFARLGELLTRLSVDPARQFWQ</sequence>
<dbReference type="Pfam" id="PF11225">
    <property type="entry name" value="DUF3024"/>
    <property type="match status" value="1"/>
</dbReference>
<gene>
    <name evidence="1" type="ORF">LK12_15470</name>
</gene>
<keyword evidence="2" id="KW-1185">Reference proteome</keyword>
<proteinExistence type="predicted"/>
<evidence type="ECO:0000313" key="1">
    <source>
        <dbReference type="EMBL" id="KHK90712.1"/>
    </source>
</evidence>
<comment type="caution">
    <text evidence="1">The sequence shown here is derived from an EMBL/GenBank/DDBJ whole genome shotgun (WGS) entry which is preliminary data.</text>
</comment>
<dbReference type="AlphaFoldDB" id="A0A0B1ZHZ6"/>
<evidence type="ECO:0000313" key="2">
    <source>
        <dbReference type="Proteomes" id="UP000031057"/>
    </source>
</evidence>
<dbReference type="EMBL" id="JTDI01000004">
    <property type="protein sequence ID" value="KHK90712.1"/>
    <property type="molecule type" value="Genomic_DNA"/>
</dbReference>
<organism evidence="1 2">
    <name type="scientific">Novosphingobium malaysiense</name>
    <dbReference type="NCBI Taxonomy" id="1348853"/>
    <lineage>
        <taxon>Bacteria</taxon>
        <taxon>Pseudomonadati</taxon>
        <taxon>Pseudomonadota</taxon>
        <taxon>Alphaproteobacteria</taxon>
        <taxon>Sphingomonadales</taxon>
        <taxon>Sphingomonadaceae</taxon>
        <taxon>Novosphingobium</taxon>
    </lineage>
</organism>
<protein>
    <recommendedName>
        <fullName evidence="3">DUF3024 domain-containing protein</fullName>
    </recommendedName>
</protein>
<dbReference type="RefSeq" id="WP_039285938.1">
    <property type="nucleotide sequence ID" value="NZ_JTDI01000004.1"/>
</dbReference>
<dbReference type="STRING" id="1348853.LK12_15470"/>
<reference evidence="1 2" key="1">
    <citation type="submission" date="2014-10" db="EMBL/GenBank/DDBJ databases">
        <title>Genome sequence of Novosphingobium malaysiense MUSC 273(T).</title>
        <authorList>
            <person name="Lee L.-H."/>
        </authorList>
    </citation>
    <scope>NUCLEOTIDE SEQUENCE [LARGE SCALE GENOMIC DNA]</scope>
    <source>
        <strain evidence="1 2">MUSC 273</strain>
    </source>
</reference>
<dbReference type="Proteomes" id="UP000031057">
    <property type="component" value="Unassembled WGS sequence"/>
</dbReference>
<evidence type="ECO:0008006" key="3">
    <source>
        <dbReference type="Google" id="ProtNLM"/>
    </source>
</evidence>
<accession>A0A0B1ZHZ6</accession>
<dbReference type="InterPro" id="IPR021388">
    <property type="entry name" value="DUF3024"/>
</dbReference>
<name>A0A0B1ZHZ6_9SPHN</name>